<protein>
    <recommendedName>
        <fullName evidence="1">Double-GTPase 1 domain-containing protein</fullName>
    </recommendedName>
</protein>
<dbReference type="SUPFAM" id="SSF52540">
    <property type="entry name" value="P-loop containing nucleoside triphosphate hydrolases"/>
    <property type="match status" value="1"/>
</dbReference>
<feature type="domain" description="Double-GTPase 1" evidence="1">
    <location>
        <begin position="10"/>
        <end position="285"/>
    </location>
</feature>
<organism evidence="2 3">
    <name type="scientific">Acidisarcina polymorpha</name>
    <dbReference type="NCBI Taxonomy" id="2211140"/>
    <lineage>
        <taxon>Bacteria</taxon>
        <taxon>Pseudomonadati</taxon>
        <taxon>Acidobacteriota</taxon>
        <taxon>Terriglobia</taxon>
        <taxon>Terriglobales</taxon>
        <taxon>Acidobacteriaceae</taxon>
        <taxon>Acidisarcina</taxon>
    </lineage>
</organism>
<dbReference type="InterPro" id="IPR045530">
    <property type="entry name" value="DO-GTPase1"/>
</dbReference>
<name>A0A2Z5G413_9BACT</name>
<dbReference type="AlphaFoldDB" id="A0A2Z5G413"/>
<dbReference type="KEGG" id="abas:ACPOL_4547"/>
<gene>
    <name evidence="2" type="ORF">ACPOL_4547</name>
</gene>
<evidence type="ECO:0000313" key="2">
    <source>
        <dbReference type="EMBL" id="AXC13819.1"/>
    </source>
</evidence>
<dbReference type="InterPro" id="IPR027417">
    <property type="entry name" value="P-loop_NTPase"/>
</dbReference>
<sequence length="294" mass="32821">MSNSAEKGILLVGLPKAGKTTFVAALWHVLNSEEITDSLRLSVLGGDDTYLNQIRDEWLNYQEVIRTTQQNEAIPTMHLVDKSGQLKCALSVPDLSGETYVSQWLDREWSDKFAAAARGASGILVFIHPNQPLEAPEITTTMRMLAPFPEEESSSEDPVDEAVWDPERAAGIVQLVEVLQFLQKNLHRPLRIAVMVSAWDLIKARYATPQEFIRTRTPLLEQYMRTNGDTLNFTVFGVSALGGDLESKTDTDRLQNETACASDRIEVVPSTAENLHDITRPLRWALSWPEGESA</sequence>
<evidence type="ECO:0000259" key="1">
    <source>
        <dbReference type="Pfam" id="PF19975"/>
    </source>
</evidence>
<proteinExistence type="predicted"/>
<dbReference type="Proteomes" id="UP000253606">
    <property type="component" value="Chromosome"/>
</dbReference>
<dbReference type="OrthoDB" id="9758793at2"/>
<dbReference type="RefSeq" id="WP_114208725.1">
    <property type="nucleotide sequence ID" value="NZ_CP030840.1"/>
</dbReference>
<evidence type="ECO:0000313" key="3">
    <source>
        <dbReference type="Proteomes" id="UP000253606"/>
    </source>
</evidence>
<accession>A0A2Z5G413</accession>
<keyword evidence="3" id="KW-1185">Reference proteome</keyword>
<reference evidence="2 3" key="1">
    <citation type="journal article" date="2018" name="Front. Microbiol.">
        <title>Hydrolytic Capabilities as a Key to Environmental Success: Chitinolytic and Cellulolytic Acidobacteria From Acidic Sub-arctic Soils and Boreal Peatlands.</title>
        <authorList>
            <person name="Belova S.E."/>
            <person name="Ravin N.V."/>
            <person name="Pankratov T.A."/>
            <person name="Rakitin A.L."/>
            <person name="Ivanova A.A."/>
            <person name="Beletsky A.V."/>
            <person name="Mardanov A.V."/>
            <person name="Sinninghe Damste J.S."/>
            <person name="Dedysh S.N."/>
        </authorList>
    </citation>
    <scope>NUCLEOTIDE SEQUENCE [LARGE SCALE GENOMIC DNA]</scope>
    <source>
        <strain evidence="2 3">SBC82</strain>
    </source>
</reference>
<dbReference type="Pfam" id="PF19975">
    <property type="entry name" value="DO-GTPase1"/>
    <property type="match status" value="1"/>
</dbReference>
<dbReference type="EMBL" id="CP030840">
    <property type="protein sequence ID" value="AXC13819.1"/>
    <property type="molecule type" value="Genomic_DNA"/>
</dbReference>